<evidence type="ECO:0008006" key="3">
    <source>
        <dbReference type="Google" id="ProtNLM"/>
    </source>
</evidence>
<keyword evidence="2" id="KW-1185">Reference proteome</keyword>
<dbReference type="InterPro" id="IPR018841">
    <property type="entry name" value="DUF2442"/>
</dbReference>
<reference evidence="1 2" key="1">
    <citation type="submission" date="2016-10" db="EMBL/GenBank/DDBJ databases">
        <authorList>
            <person name="de Groot N.N."/>
        </authorList>
    </citation>
    <scope>NUCLEOTIDE SEQUENCE [LARGE SCALE GENOMIC DNA]</scope>
    <source>
        <strain evidence="1 2">CGMCC 1.9113</strain>
    </source>
</reference>
<protein>
    <recommendedName>
        <fullName evidence="3">DUF2442 domain-containing protein</fullName>
    </recommendedName>
</protein>
<dbReference type="AlphaFoldDB" id="A0A1I5PWS7"/>
<dbReference type="Pfam" id="PF10387">
    <property type="entry name" value="DUF2442"/>
    <property type="match status" value="1"/>
</dbReference>
<name>A0A1I5PWS7_9SPHN</name>
<dbReference type="Proteomes" id="UP000199586">
    <property type="component" value="Unassembled WGS sequence"/>
</dbReference>
<accession>A0A1I5PWS7</accession>
<dbReference type="Gene3D" id="3.30.2020.40">
    <property type="entry name" value="Uncharacterised protein PF10387, DUF2442"/>
    <property type="match status" value="1"/>
</dbReference>
<organism evidence="1 2">
    <name type="scientific">Sphingomonas rubra</name>
    <dbReference type="NCBI Taxonomy" id="634430"/>
    <lineage>
        <taxon>Bacteria</taxon>
        <taxon>Pseudomonadati</taxon>
        <taxon>Pseudomonadota</taxon>
        <taxon>Alphaproteobacteria</taxon>
        <taxon>Sphingomonadales</taxon>
        <taxon>Sphingomonadaceae</taxon>
        <taxon>Sphingomonas</taxon>
    </lineage>
</organism>
<sequence>MNISARITDERVLDVRFDEASLIVDLMDGRTISAPLAWYPRLLNATPEQRTNWQRAGAGYGLHWPDIDEDLSTDGLLRGAPAVSRAA</sequence>
<proteinExistence type="predicted"/>
<evidence type="ECO:0000313" key="2">
    <source>
        <dbReference type="Proteomes" id="UP000199586"/>
    </source>
</evidence>
<evidence type="ECO:0000313" key="1">
    <source>
        <dbReference type="EMBL" id="SFP38482.1"/>
    </source>
</evidence>
<dbReference type="STRING" id="634430.SAMN04488241_101288"/>
<dbReference type="RefSeq" id="WP_093330323.1">
    <property type="nucleotide sequence ID" value="NZ_FOXP01000001.1"/>
</dbReference>
<dbReference type="EMBL" id="FOXP01000001">
    <property type="protein sequence ID" value="SFP38482.1"/>
    <property type="molecule type" value="Genomic_DNA"/>
</dbReference>
<gene>
    <name evidence="1" type="ORF">SAMN04488241_101288</name>
</gene>
<dbReference type="OrthoDB" id="337884at2"/>